<dbReference type="InterPro" id="IPR036086">
    <property type="entry name" value="ParB/Sulfiredoxin_sf"/>
</dbReference>
<dbReference type="SUPFAM" id="SSF110849">
    <property type="entry name" value="ParB/Sulfiredoxin"/>
    <property type="match status" value="1"/>
</dbReference>
<accession>A0AAX0MJ14</accession>
<sequence>MKQCTLEQIDPRQLVLDERFQSRQTQLIAKRADRAASENSRQRQLRNILTSLQNGNGIREPIEAYEIYGELYVVSGFHRTEACRMFLNDNPSQNLLVPVKIYRGYTEAEAYLASLTKNLEHGTALDQSEMWQNKFKQSLMQGENLKILSKRKTAKLFDCSETQGLHIVNAQNACVEVGLPSVKEWSSDYQKAAEKLRKKLMKRFEVTPDDFDKDGFPIISRLSKAYKGERFDADLSEEELELQEIIYQEGVLKELIQRNPMAFRKALNTLDKRALGIVVKRSWDENEVILKYGEGGVNEYEKFEKATVKT</sequence>
<comment type="caution">
    <text evidence="1">The sequence shown here is derived from an EMBL/GenBank/DDBJ whole genome shotgun (WGS) entry which is preliminary data.</text>
</comment>
<dbReference type="RefSeq" id="WP_005495804.1">
    <property type="nucleotide sequence ID" value="NZ_JANFUX010000028.1"/>
</dbReference>
<evidence type="ECO:0008006" key="3">
    <source>
        <dbReference type="Google" id="ProtNLM"/>
    </source>
</evidence>
<evidence type="ECO:0000313" key="1">
    <source>
        <dbReference type="EMBL" id="OQK02715.1"/>
    </source>
</evidence>
<reference evidence="1 2" key="1">
    <citation type="submission" date="2015-08" db="EMBL/GenBank/DDBJ databases">
        <title>Draft Genome Sequences of Vibrio parahaemolyticus Strains.</title>
        <authorList>
            <person name="Gonzalez-Escalona N."/>
            <person name="DePaola A."/>
        </authorList>
    </citation>
    <scope>NUCLEOTIDE SEQUENCE [LARGE SCALE GENOMIC DNA]</scope>
    <source>
        <strain evidence="1 2">CFSAN001621</strain>
    </source>
</reference>
<dbReference type="EMBL" id="LHQV01000006">
    <property type="protein sequence ID" value="OQK02715.1"/>
    <property type="molecule type" value="Genomic_DNA"/>
</dbReference>
<proteinExistence type="predicted"/>
<evidence type="ECO:0000313" key="2">
    <source>
        <dbReference type="Proteomes" id="UP000191946"/>
    </source>
</evidence>
<dbReference type="Proteomes" id="UP000191946">
    <property type="component" value="Unassembled WGS sequence"/>
</dbReference>
<organism evidence="1 2">
    <name type="scientific">Vibrio parahaemolyticus</name>
    <dbReference type="NCBI Taxonomy" id="670"/>
    <lineage>
        <taxon>Bacteria</taxon>
        <taxon>Pseudomonadati</taxon>
        <taxon>Pseudomonadota</taxon>
        <taxon>Gammaproteobacteria</taxon>
        <taxon>Vibrionales</taxon>
        <taxon>Vibrionaceae</taxon>
        <taxon>Vibrio</taxon>
    </lineage>
</organism>
<keyword evidence="2" id="KW-1185">Reference proteome</keyword>
<gene>
    <name evidence="1" type="ORF">AKG60_04010</name>
</gene>
<name>A0AAX0MJ14_VIBPH</name>
<dbReference type="AlphaFoldDB" id="A0AAX0MJ14"/>
<protein>
    <recommendedName>
        <fullName evidence="3">ParB/Sulfiredoxin domain-containing protein</fullName>
    </recommendedName>
</protein>